<organism evidence="2 3">
    <name type="scientific">Jimgerdemannia flammicorona</name>
    <dbReference type="NCBI Taxonomy" id="994334"/>
    <lineage>
        <taxon>Eukaryota</taxon>
        <taxon>Fungi</taxon>
        <taxon>Fungi incertae sedis</taxon>
        <taxon>Mucoromycota</taxon>
        <taxon>Mucoromycotina</taxon>
        <taxon>Endogonomycetes</taxon>
        <taxon>Endogonales</taxon>
        <taxon>Endogonaceae</taxon>
        <taxon>Jimgerdemannia</taxon>
    </lineage>
</organism>
<dbReference type="EMBL" id="RBNJ01000008">
    <property type="protein sequence ID" value="RUS35603.1"/>
    <property type="molecule type" value="Genomic_DNA"/>
</dbReference>
<reference evidence="2 3" key="1">
    <citation type="journal article" date="2018" name="New Phytol.">
        <title>Phylogenomics of Endogonaceae and evolution of mycorrhizas within Mucoromycota.</title>
        <authorList>
            <person name="Chang Y."/>
            <person name="Desiro A."/>
            <person name="Na H."/>
            <person name="Sandor L."/>
            <person name="Lipzen A."/>
            <person name="Clum A."/>
            <person name="Barry K."/>
            <person name="Grigoriev I.V."/>
            <person name="Martin F.M."/>
            <person name="Stajich J.E."/>
            <person name="Smith M.E."/>
            <person name="Bonito G."/>
            <person name="Spatafora J.W."/>
        </authorList>
    </citation>
    <scope>NUCLEOTIDE SEQUENCE [LARGE SCALE GENOMIC DNA]</scope>
    <source>
        <strain evidence="2 3">AD002</strain>
    </source>
</reference>
<feature type="region of interest" description="Disordered" evidence="1">
    <location>
        <begin position="111"/>
        <end position="133"/>
    </location>
</feature>
<sequence length="133" mass="14387">MLLTNSIVSSLKPPAALHDIVQRAIVEIRKYGFGDDIGPDAPGSKFRWTDVQFFQVMSALGRNEVARADAPFHGMENAELITIVHKDGKRELNSLLLASVLVKPDPLSKLTPSYSNGSTQADHTSSALASQSI</sequence>
<evidence type="ECO:0000313" key="2">
    <source>
        <dbReference type="EMBL" id="RUS35603.1"/>
    </source>
</evidence>
<evidence type="ECO:0000256" key="1">
    <source>
        <dbReference type="SAM" id="MobiDB-lite"/>
    </source>
</evidence>
<evidence type="ECO:0000313" key="3">
    <source>
        <dbReference type="Proteomes" id="UP000274822"/>
    </source>
</evidence>
<dbReference type="Proteomes" id="UP000274822">
    <property type="component" value="Unassembled WGS sequence"/>
</dbReference>
<gene>
    <name evidence="2" type="ORF">BC938DRAFT_482900</name>
</gene>
<name>A0A433R0P5_9FUNG</name>
<comment type="caution">
    <text evidence="2">The sequence shown here is derived from an EMBL/GenBank/DDBJ whole genome shotgun (WGS) entry which is preliminary data.</text>
</comment>
<keyword evidence="3" id="KW-1185">Reference proteome</keyword>
<dbReference type="AlphaFoldDB" id="A0A433R0P5"/>
<accession>A0A433R0P5</accession>
<proteinExistence type="predicted"/>
<protein>
    <submittedName>
        <fullName evidence="2">Uncharacterized protein</fullName>
    </submittedName>
</protein>